<keyword evidence="4 12" id="KW-0808">Transferase</keyword>
<evidence type="ECO:0000313" key="14">
    <source>
        <dbReference type="Proteomes" id="UP001338125"/>
    </source>
</evidence>
<evidence type="ECO:0000256" key="12">
    <source>
        <dbReference type="RuleBase" id="RU361115"/>
    </source>
</evidence>
<keyword evidence="14" id="KW-1185">Reference proteome</keyword>
<proteinExistence type="inferred from homology"/>
<keyword evidence="7 12" id="KW-1133">Transmembrane helix</keyword>
<organism evidence="13 14">
    <name type="scientific">Cladobotryum mycophilum</name>
    <dbReference type="NCBI Taxonomy" id="491253"/>
    <lineage>
        <taxon>Eukaryota</taxon>
        <taxon>Fungi</taxon>
        <taxon>Dikarya</taxon>
        <taxon>Ascomycota</taxon>
        <taxon>Pezizomycotina</taxon>
        <taxon>Sordariomycetes</taxon>
        <taxon>Hypocreomycetidae</taxon>
        <taxon>Hypocreales</taxon>
        <taxon>Hypocreaceae</taxon>
        <taxon>Cladobotryum</taxon>
    </lineage>
</organism>
<dbReference type="Pfam" id="PF01151">
    <property type="entry name" value="ELO"/>
    <property type="match status" value="1"/>
</dbReference>
<dbReference type="EMBL" id="JAVFKD010000016">
    <property type="protein sequence ID" value="KAK5988428.1"/>
    <property type="molecule type" value="Genomic_DNA"/>
</dbReference>
<name>A0ABR0S8C8_9HYPO</name>
<dbReference type="Proteomes" id="UP001338125">
    <property type="component" value="Unassembled WGS sequence"/>
</dbReference>
<evidence type="ECO:0000256" key="1">
    <source>
        <dbReference type="ARBA" id="ARBA00004141"/>
    </source>
</evidence>
<comment type="catalytic activity">
    <reaction evidence="11">
        <text>a very-long-chain acyl-CoA + malonyl-CoA + H(+) = a very-long-chain 3-oxoacyl-CoA + CO2 + CoA</text>
        <dbReference type="Rhea" id="RHEA:32727"/>
        <dbReference type="ChEBI" id="CHEBI:15378"/>
        <dbReference type="ChEBI" id="CHEBI:16526"/>
        <dbReference type="ChEBI" id="CHEBI:57287"/>
        <dbReference type="ChEBI" id="CHEBI:57384"/>
        <dbReference type="ChEBI" id="CHEBI:90725"/>
        <dbReference type="ChEBI" id="CHEBI:90736"/>
        <dbReference type="EC" id="2.3.1.199"/>
    </reaction>
</comment>
<evidence type="ECO:0000256" key="8">
    <source>
        <dbReference type="ARBA" id="ARBA00023098"/>
    </source>
</evidence>
<keyword evidence="5 12" id="KW-0812">Transmembrane</keyword>
<evidence type="ECO:0000256" key="7">
    <source>
        <dbReference type="ARBA" id="ARBA00022989"/>
    </source>
</evidence>
<feature type="transmembrane region" description="Helical" evidence="12">
    <location>
        <begin position="266"/>
        <end position="288"/>
    </location>
</feature>
<evidence type="ECO:0000256" key="9">
    <source>
        <dbReference type="ARBA" id="ARBA00023136"/>
    </source>
</evidence>
<feature type="transmembrane region" description="Helical" evidence="12">
    <location>
        <begin position="189"/>
        <end position="208"/>
    </location>
</feature>
<dbReference type="PANTHER" id="PTHR11157:SF134">
    <property type="entry name" value="ELONGATION OF FATTY ACIDS PROTEIN 1-RELATED"/>
    <property type="match status" value="1"/>
</dbReference>
<evidence type="ECO:0000256" key="11">
    <source>
        <dbReference type="ARBA" id="ARBA00047375"/>
    </source>
</evidence>
<protein>
    <recommendedName>
        <fullName evidence="12">Elongation of fatty acids protein</fullName>
        <ecNumber evidence="12">2.3.1.-</ecNumber>
    </recommendedName>
</protein>
<feature type="transmembrane region" description="Helical" evidence="12">
    <location>
        <begin position="55"/>
        <end position="74"/>
    </location>
</feature>
<keyword evidence="3 12" id="KW-0444">Lipid biosynthesis</keyword>
<keyword evidence="9 12" id="KW-0472">Membrane</keyword>
<comment type="subcellular location">
    <subcellularLocation>
        <location evidence="1">Membrane</location>
        <topology evidence="1">Multi-pass membrane protein</topology>
    </subcellularLocation>
</comment>
<dbReference type="InterPro" id="IPR002076">
    <property type="entry name" value="ELO_fam"/>
</dbReference>
<keyword evidence="8 12" id="KW-0443">Lipid metabolism</keyword>
<dbReference type="EC" id="2.3.1.-" evidence="12"/>
<accession>A0ABR0S8C8</accession>
<comment type="caution">
    <text evidence="13">The sequence shown here is derived from an EMBL/GenBank/DDBJ whole genome shotgun (WGS) entry which is preliminary data.</text>
</comment>
<comment type="similarity">
    <text evidence="2 12">Belongs to the ELO family.</text>
</comment>
<gene>
    <name evidence="13" type="ORF">PT974_12583</name>
</gene>
<evidence type="ECO:0000256" key="2">
    <source>
        <dbReference type="ARBA" id="ARBA00007263"/>
    </source>
</evidence>
<evidence type="ECO:0000313" key="13">
    <source>
        <dbReference type="EMBL" id="KAK5988428.1"/>
    </source>
</evidence>
<reference evidence="13 14" key="1">
    <citation type="submission" date="2024-01" db="EMBL/GenBank/DDBJ databases">
        <title>Complete genome of Cladobotryum mycophilum ATHUM6906.</title>
        <authorList>
            <person name="Christinaki A.C."/>
            <person name="Myridakis A.I."/>
            <person name="Kouvelis V.N."/>
        </authorList>
    </citation>
    <scope>NUCLEOTIDE SEQUENCE [LARGE SCALE GENOMIC DNA]</scope>
    <source>
        <strain evidence="13 14">ATHUM6906</strain>
    </source>
</reference>
<keyword evidence="6 12" id="KW-0276">Fatty acid metabolism</keyword>
<feature type="transmembrane region" description="Helical" evidence="12">
    <location>
        <begin position="228"/>
        <end position="246"/>
    </location>
</feature>
<sequence>MSSVTPDTLYYQLPAFTLDRPLGIHLWPLLDKAFTATVGYAPNEFQIIPSKTPLATTKSTLAFIAIYYTIIFSGRELMRGRAPFKLNFLFLTHNLCLTIVSTFLLLLYIEQLVPMIARHGIFSAVCQLDVGWTKPIVVLHYLNYLTKYIELLDTVFLFLKKKPLTFLHCYHHGATVFMVSTAIVHTSPVTWVISVLNLAVHVLMYWYYFQTARNVRIWWKHWITRLQIIQFIIDLGFTYFVTYNYITSTYFPWMPYIGSCATDSYMIVVGNSILSSYLVLFVLFYFAAYRKLGSKPTSHKAKHIPFTALVSTNRLQTDSPTVLQKKQC</sequence>
<evidence type="ECO:0000256" key="3">
    <source>
        <dbReference type="ARBA" id="ARBA00022516"/>
    </source>
</evidence>
<evidence type="ECO:0000256" key="6">
    <source>
        <dbReference type="ARBA" id="ARBA00022832"/>
    </source>
</evidence>
<dbReference type="PANTHER" id="PTHR11157">
    <property type="entry name" value="FATTY ACID ACYL TRANSFERASE-RELATED"/>
    <property type="match status" value="1"/>
</dbReference>
<comment type="catalytic activity">
    <reaction evidence="12">
        <text>an acyl-CoA + malonyl-CoA + H(+) = a 3-oxoacyl-CoA + CO2 + CoA</text>
        <dbReference type="Rhea" id="RHEA:50252"/>
        <dbReference type="ChEBI" id="CHEBI:15378"/>
        <dbReference type="ChEBI" id="CHEBI:16526"/>
        <dbReference type="ChEBI" id="CHEBI:57287"/>
        <dbReference type="ChEBI" id="CHEBI:57384"/>
        <dbReference type="ChEBI" id="CHEBI:58342"/>
        <dbReference type="ChEBI" id="CHEBI:90726"/>
    </reaction>
    <physiologicalReaction direction="left-to-right" evidence="12">
        <dbReference type="Rhea" id="RHEA:50253"/>
    </physiologicalReaction>
</comment>
<keyword evidence="10 12" id="KW-0275">Fatty acid biosynthesis</keyword>
<evidence type="ECO:0000256" key="4">
    <source>
        <dbReference type="ARBA" id="ARBA00022679"/>
    </source>
</evidence>
<evidence type="ECO:0000256" key="5">
    <source>
        <dbReference type="ARBA" id="ARBA00022692"/>
    </source>
</evidence>
<evidence type="ECO:0000256" key="10">
    <source>
        <dbReference type="ARBA" id="ARBA00023160"/>
    </source>
</evidence>
<feature type="transmembrane region" description="Helical" evidence="12">
    <location>
        <begin position="86"/>
        <end position="109"/>
    </location>
</feature>